<evidence type="ECO:0000313" key="3">
    <source>
        <dbReference type="EMBL" id="MBX0303654.1"/>
    </source>
</evidence>
<organism evidence="3 4">
    <name type="scientific">Haloarcula salinisoli</name>
    <dbReference type="NCBI Taxonomy" id="2487746"/>
    <lineage>
        <taxon>Archaea</taxon>
        <taxon>Methanobacteriati</taxon>
        <taxon>Methanobacteriota</taxon>
        <taxon>Stenosarchaea group</taxon>
        <taxon>Halobacteria</taxon>
        <taxon>Halobacteriales</taxon>
        <taxon>Haloarculaceae</taxon>
        <taxon>Haloarcula</taxon>
    </lineage>
</organism>
<feature type="compositionally biased region" description="Polar residues" evidence="1">
    <location>
        <begin position="71"/>
        <end position="81"/>
    </location>
</feature>
<dbReference type="Proteomes" id="UP000783863">
    <property type="component" value="Unassembled WGS sequence"/>
</dbReference>
<keyword evidence="2" id="KW-1133">Transmembrane helix</keyword>
<name>A0A8J7YIF9_9EURY</name>
<proteinExistence type="predicted"/>
<feature type="region of interest" description="Disordered" evidence="1">
    <location>
        <begin position="69"/>
        <end position="105"/>
    </location>
</feature>
<sequence>MANLSRDDRGQILLIAAFALAVIFVAMALIVNSAIFTENLATRGETAGSEGALSMRADVTENVGEGIEAANRNNNSSQSDLTGAVEASVRQLSQQTGRQSARSGRVVNVAYQSGSQKEGARIYRANDSSFTNAAGDERYQLVGNVSRVDDANGTRAFVIEASTITADASDPFEIRVQDSAASGDENSWRARIWDAGGDTVHVRTLKNDSGTTVVEDCEVTRDSPGTGITIDVTGGTIDGEECDALRTAPSGENFHFGAGTGVTPGTDDSYDISFDKADGITGTFSLVVYDGGDLELLPDASDGPKSSTALYDVTVEYTYLTTDLRYETDVRVAPGEPDV</sequence>
<keyword evidence="2" id="KW-0472">Membrane</keyword>
<keyword evidence="2" id="KW-0812">Transmembrane</keyword>
<dbReference type="EMBL" id="RKLQ01000001">
    <property type="protein sequence ID" value="MBX0303654.1"/>
    <property type="molecule type" value="Genomic_DNA"/>
</dbReference>
<reference evidence="3" key="1">
    <citation type="submission" date="2021-06" db="EMBL/GenBank/DDBJ databases">
        <title>Halomicroarcula sp. F24A a new haloarchaeum isolated from saline soil.</title>
        <authorList>
            <person name="Duran-Viseras A."/>
            <person name="Sanchez-Porro C."/>
            <person name="Ventosa A."/>
        </authorList>
    </citation>
    <scope>NUCLEOTIDE SEQUENCE</scope>
    <source>
        <strain evidence="3">F24A</strain>
    </source>
</reference>
<feature type="transmembrane region" description="Helical" evidence="2">
    <location>
        <begin position="12"/>
        <end position="36"/>
    </location>
</feature>
<accession>A0A8J7YIF9</accession>
<gene>
    <name evidence="3" type="ORF">EGD98_08205</name>
</gene>
<evidence type="ECO:0000256" key="1">
    <source>
        <dbReference type="SAM" id="MobiDB-lite"/>
    </source>
</evidence>
<evidence type="ECO:0000313" key="4">
    <source>
        <dbReference type="Proteomes" id="UP000783863"/>
    </source>
</evidence>
<evidence type="ECO:0000256" key="2">
    <source>
        <dbReference type="SAM" id="Phobius"/>
    </source>
</evidence>
<dbReference type="Pfam" id="PF23922">
    <property type="entry name" value="DUF7261"/>
    <property type="match status" value="1"/>
</dbReference>
<keyword evidence="4" id="KW-1185">Reference proteome</keyword>
<protein>
    <submittedName>
        <fullName evidence="3">Uncharacterized protein</fullName>
    </submittedName>
</protein>
<feature type="compositionally biased region" description="Polar residues" evidence="1">
    <location>
        <begin position="90"/>
        <end position="102"/>
    </location>
</feature>
<dbReference type="RefSeq" id="WP_220587849.1">
    <property type="nucleotide sequence ID" value="NZ_RKLQ01000001.1"/>
</dbReference>
<comment type="caution">
    <text evidence="3">The sequence shown here is derived from an EMBL/GenBank/DDBJ whole genome shotgun (WGS) entry which is preliminary data.</text>
</comment>
<dbReference type="InterPro" id="IPR055685">
    <property type="entry name" value="DUF7261"/>
</dbReference>
<dbReference type="AlphaFoldDB" id="A0A8J7YIF9"/>